<dbReference type="Proteomes" id="UP000281955">
    <property type="component" value="Unassembled WGS sequence"/>
</dbReference>
<protein>
    <submittedName>
        <fullName evidence="1">Uncharacterized protein DUF2505</fullName>
    </submittedName>
</protein>
<gene>
    <name evidence="1" type="ORF">CLV35_1190</name>
</gene>
<sequence>MKKVDYSGEVARTPDDVYAALTSPEFWRSYAEANKLPAPQVETVDEGGATVTRSSMTVPVPSQARALAGDSAAVSTTTRWASRSAGDVRVDVVAKHKADVTGTVRIEPAPAGSRLSFAGELNVRVAFLGGVAEGQAVKYVPQAFADLARRLAAWQG</sequence>
<dbReference type="AlphaFoldDB" id="A0A420XRH2"/>
<accession>A0A420XRH2</accession>
<evidence type="ECO:0000313" key="2">
    <source>
        <dbReference type="Proteomes" id="UP000281955"/>
    </source>
</evidence>
<dbReference type="EMBL" id="RBWV01000010">
    <property type="protein sequence ID" value="RKS77503.1"/>
    <property type="molecule type" value="Genomic_DNA"/>
</dbReference>
<organism evidence="1 2">
    <name type="scientific">Motilibacter peucedani</name>
    <dbReference type="NCBI Taxonomy" id="598650"/>
    <lineage>
        <taxon>Bacteria</taxon>
        <taxon>Bacillati</taxon>
        <taxon>Actinomycetota</taxon>
        <taxon>Actinomycetes</taxon>
        <taxon>Motilibacterales</taxon>
        <taxon>Motilibacteraceae</taxon>
        <taxon>Motilibacter</taxon>
    </lineage>
</organism>
<keyword evidence="2" id="KW-1185">Reference proteome</keyword>
<reference evidence="1 2" key="1">
    <citation type="submission" date="2018-10" db="EMBL/GenBank/DDBJ databases">
        <title>Genomic Encyclopedia of Archaeal and Bacterial Type Strains, Phase II (KMG-II): from individual species to whole genera.</title>
        <authorList>
            <person name="Goeker M."/>
        </authorList>
    </citation>
    <scope>NUCLEOTIDE SEQUENCE [LARGE SCALE GENOMIC DNA]</scope>
    <source>
        <strain evidence="1 2">RP-AC37</strain>
    </source>
</reference>
<dbReference type="InterPro" id="IPR023393">
    <property type="entry name" value="START-like_dom_sf"/>
</dbReference>
<proteinExistence type="predicted"/>
<dbReference type="InterPro" id="IPR019639">
    <property type="entry name" value="DUF2505"/>
</dbReference>
<dbReference type="RefSeq" id="WP_121192533.1">
    <property type="nucleotide sequence ID" value="NZ_RBWV01000010.1"/>
</dbReference>
<dbReference type="SUPFAM" id="SSF55961">
    <property type="entry name" value="Bet v1-like"/>
    <property type="match status" value="1"/>
</dbReference>
<dbReference type="InParanoid" id="A0A420XRH2"/>
<comment type="caution">
    <text evidence="1">The sequence shown here is derived from an EMBL/GenBank/DDBJ whole genome shotgun (WGS) entry which is preliminary data.</text>
</comment>
<dbReference type="OrthoDB" id="5178774at2"/>
<dbReference type="Pfam" id="PF10698">
    <property type="entry name" value="DUF2505"/>
    <property type="match status" value="1"/>
</dbReference>
<dbReference type="Gene3D" id="3.30.530.20">
    <property type="match status" value="1"/>
</dbReference>
<name>A0A420XRH2_9ACTN</name>
<evidence type="ECO:0000313" key="1">
    <source>
        <dbReference type="EMBL" id="RKS77503.1"/>
    </source>
</evidence>